<gene>
    <name evidence="1" type="ORF">ENL41_02845</name>
</gene>
<reference evidence="1" key="1">
    <citation type="journal article" date="2020" name="mSystems">
        <title>Genome- and Community-Level Interaction Insights into Carbon Utilization and Element Cycling Functions of Hydrothermarchaeota in Hydrothermal Sediment.</title>
        <authorList>
            <person name="Zhou Z."/>
            <person name="Liu Y."/>
            <person name="Xu W."/>
            <person name="Pan J."/>
            <person name="Luo Z.H."/>
            <person name="Li M."/>
        </authorList>
    </citation>
    <scope>NUCLEOTIDE SEQUENCE [LARGE SCALE GENOMIC DNA]</scope>
    <source>
        <strain evidence="1">HyVt-94</strain>
    </source>
</reference>
<proteinExistence type="predicted"/>
<protein>
    <submittedName>
        <fullName evidence="1">Uncharacterized protein</fullName>
    </submittedName>
</protein>
<dbReference type="EMBL" id="DRTV01000200">
    <property type="protein sequence ID" value="HHF58344.1"/>
    <property type="molecule type" value="Genomic_DNA"/>
</dbReference>
<comment type="caution">
    <text evidence="1">The sequence shown here is derived from an EMBL/GenBank/DDBJ whole genome shotgun (WGS) entry which is preliminary data.</text>
</comment>
<sequence>MIRKEIEYMLNGVPDCLRNIDIFWEDPIRNEEDYQRRLRITAYYALWNEIGHQPPMDLVQNEKKAKYYNRQSQRFNELRERDAKRKELQKIQKWLKKQKNPKSPYRKLMIHLYNLAINSRMKASEIKRKAEMIRNRERKAAQRNGYLRLSLIEQAKMWEEVERGGRWQWITERPIKD</sequence>
<organism evidence="1">
    <name type="scientific">candidate division WOR-3 bacterium</name>
    <dbReference type="NCBI Taxonomy" id="2052148"/>
    <lineage>
        <taxon>Bacteria</taxon>
        <taxon>Bacteria division WOR-3</taxon>
    </lineage>
</organism>
<dbReference type="AlphaFoldDB" id="A0A7C5I4V0"/>
<accession>A0A7C5I4V0</accession>
<dbReference type="Proteomes" id="UP000886014">
    <property type="component" value="Unassembled WGS sequence"/>
</dbReference>
<evidence type="ECO:0000313" key="1">
    <source>
        <dbReference type="EMBL" id="HHF58344.1"/>
    </source>
</evidence>
<name>A0A7C5I4V0_UNCW3</name>